<feature type="transmembrane region" description="Helical" evidence="2">
    <location>
        <begin position="31"/>
        <end position="53"/>
    </location>
</feature>
<dbReference type="SMART" id="SM00567">
    <property type="entry name" value="EZ_HEAT"/>
    <property type="match status" value="3"/>
</dbReference>
<keyword evidence="2" id="KW-0812">Transmembrane</keyword>
<evidence type="ECO:0000256" key="1">
    <source>
        <dbReference type="SAM" id="MobiDB-lite"/>
    </source>
</evidence>
<dbReference type="Gene3D" id="1.25.10.10">
    <property type="entry name" value="Leucine-rich Repeat Variant"/>
    <property type="match status" value="1"/>
</dbReference>
<evidence type="ECO:0000256" key="2">
    <source>
        <dbReference type="SAM" id="Phobius"/>
    </source>
</evidence>
<proteinExistence type="predicted"/>
<dbReference type="AlphaFoldDB" id="A0A517S8E1"/>
<dbReference type="Pfam" id="PF13646">
    <property type="entry name" value="HEAT_2"/>
    <property type="match status" value="1"/>
</dbReference>
<feature type="region of interest" description="Disordered" evidence="1">
    <location>
        <begin position="1"/>
        <end position="20"/>
    </location>
</feature>
<protein>
    <submittedName>
        <fullName evidence="3">HEAT repeat protein</fullName>
    </submittedName>
</protein>
<dbReference type="InterPro" id="IPR004155">
    <property type="entry name" value="PBS_lyase_HEAT"/>
</dbReference>
<keyword evidence="2" id="KW-1133">Transmembrane helix</keyword>
<dbReference type="Proteomes" id="UP000315700">
    <property type="component" value="Chromosome"/>
</dbReference>
<accession>A0A517S8E1</accession>
<evidence type="ECO:0000313" key="4">
    <source>
        <dbReference type="Proteomes" id="UP000315700"/>
    </source>
</evidence>
<keyword evidence="4" id="KW-1185">Reference proteome</keyword>
<dbReference type="InterPro" id="IPR016024">
    <property type="entry name" value="ARM-type_fold"/>
</dbReference>
<reference evidence="3 4" key="1">
    <citation type="submission" date="2019-02" db="EMBL/GenBank/DDBJ databases">
        <title>Deep-cultivation of Planctomycetes and their phenomic and genomic characterization uncovers novel biology.</title>
        <authorList>
            <person name="Wiegand S."/>
            <person name="Jogler M."/>
            <person name="Boedeker C."/>
            <person name="Pinto D."/>
            <person name="Vollmers J."/>
            <person name="Rivas-Marin E."/>
            <person name="Kohn T."/>
            <person name="Peeters S.H."/>
            <person name="Heuer A."/>
            <person name="Rast P."/>
            <person name="Oberbeckmann S."/>
            <person name="Bunk B."/>
            <person name="Jeske O."/>
            <person name="Meyerdierks A."/>
            <person name="Storesund J.E."/>
            <person name="Kallscheuer N."/>
            <person name="Luecker S."/>
            <person name="Lage O.M."/>
            <person name="Pohl T."/>
            <person name="Merkel B.J."/>
            <person name="Hornburger P."/>
            <person name="Mueller R.-W."/>
            <person name="Bruemmer F."/>
            <person name="Labrenz M."/>
            <person name="Spormann A.M."/>
            <person name="Op den Camp H."/>
            <person name="Overmann J."/>
            <person name="Amann R."/>
            <person name="Jetten M.S.M."/>
            <person name="Mascher T."/>
            <person name="Medema M.H."/>
            <person name="Devos D.P."/>
            <person name="Kaster A.-K."/>
            <person name="Ovreas L."/>
            <person name="Rohde M."/>
            <person name="Galperin M.Y."/>
            <person name="Jogler C."/>
        </authorList>
    </citation>
    <scope>NUCLEOTIDE SEQUENCE [LARGE SCALE GENOMIC DNA]</scope>
    <source>
        <strain evidence="3 4">Pan44</strain>
    </source>
</reference>
<evidence type="ECO:0000313" key="3">
    <source>
        <dbReference type="EMBL" id="QDT52389.1"/>
    </source>
</evidence>
<sequence length="349" mass="37551">MSSTDSPSTPSQADAALPEHLPPVEPPSASFIVQLFLVPAIIVAVVIGLYVLFGKLAAGDTDWRQLVSDIKSDNPNVRWRAALNLAEGLDSDEARGLEGQHLASIPEIATALNDLTLQQLKSTVRNDEQQQQLAFLLKALGRMDAVDQIRPALRTTLDETQEGEIRKQSLQAIAMIAGRRQAKGESLSDPELVDAVIAASQSPDPVLRQHAAFALGLIGGPIGESRLGELLEDPDEMTRMNAAIGFARAGSPRGLGVFQLVLKQSADWPAQANSPREIEAAFEKQLMLRNALQAIEQIGPKLTPADRTDLAAQLAQLESTLPDQALRLRAKEVRIGLEKASPPTAERGT</sequence>
<dbReference type="RefSeq" id="WP_145026713.1">
    <property type="nucleotide sequence ID" value="NZ_CP036271.1"/>
</dbReference>
<name>A0A517S8E1_9PLAN</name>
<gene>
    <name evidence="3" type="ORF">Pan44_03990</name>
</gene>
<dbReference type="InterPro" id="IPR011989">
    <property type="entry name" value="ARM-like"/>
</dbReference>
<keyword evidence="2" id="KW-0472">Membrane</keyword>
<dbReference type="SUPFAM" id="SSF48371">
    <property type="entry name" value="ARM repeat"/>
    <property type="match status" value="1"/>
</dbReference>
<dbReference type="OrthoDB" id="254012at2"/>
<dbReference type="InParanoid" id="A0A517S8E1"/>
<dbReference type="KEGG" id="ccos:Pan44_03990"/>
<organism evidence="3 4">
    <name type="scientific">Caulifigura coniformis</name>
    <dbReference type="NCBI Taxonomy" id="2527983"/>
    <lineage>
        <taxon>Bacteria</taxon>
        <taxon>Pseudomonadati</taxon>
        <taxon>Planctomycetota</taxon>
        <taxon>Planctomycetia</taxon>
        <taxon>Planctomycetales</taxon>
        <taxon>Planctomycetaceae</taxon>
        <taxon>Caulifigura</taxon>
    </lineage>
</organism>
<feature type="compositionally biased region" description="Polar residues" evidence="1">
    <location>
        <begin position="1"/>
        <end position="12"/>
    </location>
</feature>
<dbReference type="EMBL" id="CP036271">
    <property type="protein sequence ID" value="QDT52389.1"/>
    <property type="molecule type" value="Genomic_DNA"/>
</dbReference>